<dbReference type="Pfam" id="PF24068">
    <property type="entry name" value="TPD1_C"/>
    <property type="match status" value="1"/>
</dbReference>
<gene>
    <name evidence="3" type="ORF">DCAR_030847</name>
</gene>
<dbReference type="STRING" id="79200.A0A175YJF6"/>
<dbReference type="PANTHER" id="PTHR33184">
    <property type="entry name" value="PROTEIN TAPETUM DETERMINANT 1-LIKE-RELATED"/>
    <property type="match status" value="1"/>
</dbReference>
<name>A0A175YJF6_DAUCS</name>
<proteinExistence type="predicted"/>
<sequence>MHISTGGGIHELRIKSFKVNQATSIPSRKLLTVAGTNDYGDGSIGGSDGNGIPGSDGSNGSDGNGIPGSDGSNGPDGNGIPGSDGSTGSDGNGIPGSDGSTVPGGNGIPGSDGSNGPDGNGIPGSDGSTGPGGNGIPGSDGSDGSGSGGWGGFGGPDGSVNRIGAACSKRSIDVFQGQTAPMPNGIPTYTVEVQNICVSGKCTIANIHLNCGWFSSARLINPSVFRRLTYNDCLVNNGQPLGPGQTITFSYANTYAYPMAVSSVACF</sequence>
<feature type="region of interest" description="Disordered" evidence="2">
    <location>
        <begin position="34"/>
        <end position="155"/>
    </location>
</feature>
<reference evidence="3" key="1">
    <citation type="journal article" date="2016" name="Nat. Genet.">
        <title>A high-quality carrot genome assembly provides new insights into carotenoid accumulation and asterid genome evolution.</title>
        <authorList>
            <person name="Iorizzo M."/>
            <person name="Ellison S."/>
            <person name="Senalik D."/>
            <person name="Zeng P."/>
            <person name="Satapoomin P."/>
            <person name="Huang J."/>
            <person name="Bowman M."/>
            <person name="Iovene M."/>
            <person name="Sanseverino W."/>
            <person name="Cavagnaro P."/>
            <person name="Yildiz M."/>
            <person name="Macko-Podgorni A."/>
            <person name="Moranska E."/>
            <person name="Grzebelus E."/>
            <person name="Grzebelus D."/>
            <person name="Ashrafi H."/>
            <person name="Zheng Z."/>
            <person name="Cheng S."/>
            <person name="Spooner D."/>
            <person name="Van Deynze A."/>
            <person name="Simon P."/>
        </authorList>
    </citation>
    <scope>NUCLEOTIDE SEQUENCE [LARGE SCALE GENOMIC DNA]</scope>
    <source>
        <tissue evidence="3">Leaf</tissue>
    </source>
</reference>
<accession>A0A175YJF6</accession>
<dbReference type="GO" id="GO:0001709">
    <property type="term" value="P:cell fate determination"/>
    <property type="evidence" value="ECO:0007669"/>
    <property type="project" value="TreeGrafter"/>
</dbReference>
<dbReference type="EMBL" id="LNRQ01000009">
    <property type="protein sequence ID" value="KZM83278.1"/>
    <property type="molecule type" value="Genomic_DNA"/>
</dbReference>
<dbReference type="Gramene" id="KZM83278">
    <property type="protein sequence ID" value="KZM83278"/>
    <property type="gene ID" value="DCAR_030847"/>
</dbReference>
<feature type="compositionally biased region" description="Gly residues" evidence="2">
    <location>
        <begin position="116"/>
        <end position="155"/>
    </location>
</feature>
<organism evidence="3">
    <name type="scientific">Daucus carota subsp. sativus</name>
    <name type="common">Carrot</name>
    <dbReference type="NCBI Taxonomy" id="79200"/>
    <lineage>
        <taxon>Eukaryota</taxon>
        <taxon>Viridiplantae</taxon>
        <taxon>Streptophyta</taxon>
        <taxon>Embryophyta</taxon>
        <taxon>Tracheophyta</taxon>
        <taxon>Spermatophyta</taxon>
        <taxon>Magnoliopsida</taxon>
        <taxon>eudicotyledons</taxon>
        <taxon>Gunneridae</taxon>
        <taxon>Pentapetalae</taxon>
        <taxon>asterids</taxon>
        <taxon>campanulids</taxon>
        <taxon>Apiales</taxon>
        <taxon>Apiaceae</taxon>
        <taxon>Apioideae</taxon>
        <taxon>Scandiceae</taxon>
        <taxon>Daucinae</taxon>
        <taxon>Daucus</taxon>
        <taxon>Daucus sect. Daucus</taxon>
    </lineage>
</organism>
<dbReference type="PANTHER" id="PTHR33184:SF67">
    <property type="entry name" value="PROTEIN TAPETUM DETERMINANT 1"/>
    <property type="match status" value="1"/>
</dbReference>
<feature type="compositionally biased region" description="Gly residues" evidence="2">
    <location>
        <begin position="42"/>
        <end position="54"/>
    </location>
</feature>
<evidence type="ECO:0000256" key="2">
    <source>
        <dbReference type="SAM" id="MobiDB-lite"/>
    </source>
</evidence>
<keyword evidence="1" id="KW-0732">Signal</keyword>
<evidence type="ECO:0000256" key="1">
    <source>
        <dbReference type="ARBA" id="ARBA00022729"/>
    </source>
</evidence>
<protein>
    <submittedName>
        <fullName evidence="3">Uncharacterized protein</fullName>
    </submittedName>
</protein>
<dbReference type="AlphaFoldDB" id="A0A175YJF6"/>
<feature type="compositionally biased region" description="Gly residues" evidence="2">
    <location>
        <begin position="88"/>
        <end position="110"/>
    </location>
</feature>
<comment type="caution">
    <text evidence="3">The sequence shown here is derived from an EMBL/GenBank/DDBJ whole genome shotgun (WGS) entry which is preliminary data.</text>
</comment>
<evidence type="ECO:0000313" key="3">
    <source>
        <dbReference type="EMBL" id="KZM83278.1"/>
    </source>
</evidence>
<dbReference type="InterPro" id="IPR040361">
    <property type="entry name" value="TPD1"/>
</dbReference>